<dbReference type="Pfam" id="PF02481">
    <property type="entry name" value="DNA_processg_A"/>
    <property type="match status" value="1"/>
</dbReference>
<dbReference type="EMBL" id="DVKI01000051">
    <property type="protein sequence ID" value="HIT17093.1"/>
    <property type="molecule type" value="Genomic_DNA"/>
</dbReference>
<dbReference type="PANTHER" id="PTHR43022">
    <property type="entry name" value="PROTEIN SMF"/>
    <property type="match status" value="1"/>
</dbReference>
<organism evidence="3 4">
    <name type="scientific">Candidatus Caccosoma faecigallinarum</name>
    <dbReference type="NCBI Taxonomy" id="2840720"/>
    <lineage>
        <taxon>Bacteria</taxon>
        <taxon>Bacillati</taxon>
        <taxon>Bacillota</taxon>
        <taxon>Bacillota incertae sedis</taxon>
        <taxon>Candidatus Caccosoma</taxon>
    </lineage>
</organism>
<evidence type="ECO:0000313" key="4">
    <source>
        <dbReference type="Proteomes" id="UP000886893"/>
    </source>
</evidence>
<dbReference type="AlphaFoldDB" id="A0A9D1K9Z6"/>
<protein>
    <submittedName>
        <fullName evidence="3">DNA-protecting protein DprA</fullName>
    </submittedName>
</protein>
<evidence type="ECO:0000313" key="3">
    <source>
        <dbReference type="EMBL" id="HIT17093.1"/>
    </source>
</evidence>
<dbReference type="GO" id="GO:0009294">
    <property type="term" value="P:DNA-mediated transformation"/>
    <property type="evidence" value="ECO:0007669"/>
    <property type="project" value="InterPro"/>
</dbReference>
<dbReference type="Proteomes" id="UP000886893">
    <property type="component" value="Unassembled WGS sequence"/>
</dbReference>
<proteinExistence type="inferred from homology"/>
<evidence type="ECO:0000256" key="1">
    <source>
        <dbReference type="ARBA" id="ARBA00006525"/>
    </source>
</evidence>
<dbReference type="InterPro" id="IPR003488">
    <property type="entry name" value="DprA"/>
</dbReference>
<reference evidence="3" key="1">
    <citation type="submission" date="2020-10" db="EMBL/GenBank/DDBJ databases">
        <authorList>
            <person name="Gilroy R."/>
        </authorList>
    </citation>
    <scope>NUCLEOTIDE SEQUENCE</scope>
    <source>
        <strain evidence="3">14508</strain>
    </source>
</reference>
<evidence type="ECO:0000259" key="2">
    <source>
        <dbReference type="Pfam" id="PF02481"/>
    </source>
</evidence>
<dbReference type="PANTHER" id="PTHR43022:SF1">
    <property type="entry name" value="PROTEIN SMF"/>
    <property type="match status" value="1"/>
</dbReference>
<dbReference type="SUPFAM" id="SSF102405">
    <property type="entry name" value="MCP/YpsA-like"/>
    <property type="match status" value="1"/>
</dbReference>
<dbReference type="Gene3D" id="3.40.50.450">
    <property type="match status" value="1"/>
</dbReference>
<feature type="domain" description="Smf/DprA SLOG" evidence="2">
    <location>
        <begin position="45"/>
        <end position="250"/>
    </location>
</feature>
<accession>A0A9D1K9Z6</accession>
<comment type="caution">
    <text evidence="3">The sequence shown here is derived from an EMBL/GenBank/DDBJ whole genome shotgun (WGS) entry which is preliminary data.</text>
</comment>
<sequence length="250" mass="28500">MRKILLYFSLKYQGDYQKIYQAIKQKEKVSPEDLNHIEQKIQSQYVTLIDEAYPESFKHIPNPPWVLYYYGNLSLLCHPLIIGVIGTRNASLYGKEMCKRLIQELKDENCCIISGLAKGIDGLAHQEALKQKLNTIAVLGSGIDYCYPKSNQKLYQQIKQEGLVISEYPNQRLPQKKDFLIRNRLIAACCQYLVVVEAQLHSGTMNTVTYALEYGKDVGCIPTMANQNSGCNFLIQQGAKLIEHAKDIFE</sequence>
<dbReference type="NCBIfam" id="TIGR00732">
    <property type="entry name" value="dprA"/>
    <property type="match status" value="1"/>
</dbReference>
<gene>
    <name evidence="3" type="primary">dprA</name>
    <name evidence="3" type="ORF">IAD04_01770</name>
</gene>
<comment type="similarity">
    <text evidence="1">Belongs to the DprA/Smf family.</text>
</comment>
<dbReference type="InterPro" id="IPR057666">
    <property type="entry name" value="DrpA_SLOG"/>
</dbReference>
<reference evidence="3" key="2">
    <citation type="journal article" date="2021" name="PeerJ">
        <title>Extensive microbial diversity within the chicken gut microbiome revealed by metagenomics and culture.</title>
        <authorList>
            <person name="Gilroy R."/>
            <person name="Ravi A."/>
            <person name="Getino M."/>
            <person name="Pursley I."/>
            <person name="Horton D.L."/>
            <person name="Alikhan N.F."/>
            <person name="Baker D."/>
            <person name="Gharbi K."/>
            <person name="Hall N."/>
            <person name="Watson M."/>
            <person name="Adriaenssens E.M."/>
            <person name="Foster-Nyarko E."/>
            <person name="Jarju S."/>
            <person name="Secka A."/>
            <person name="Antonio M."/>
            <person name="Oren A."/>
            <person name="Chaudhuri R.R."/>
            <person name="La Ragione R."/>
            <person name="Hildebrand F."/>
            <person name="Pallen M.J."/>
        </authorList>
    </citation>
    <scope>NUCLEOTIDE SEQUENCE</scope>
    <source>
        <strain evidence="3">14508</strain>
    </source>
</reference>
<name>A0A9D1K9Z6_9FIRM</name>